<feature type="transmembrane region" description="Helical" evidence="2">
    <location>
        <begin position="547"/>
        <end position="567"/>
    </location>
</feature>
<keyword evidence="2" id="KW-1133">Transmembrane helix</keyword>
<feature type="region of interest" description="Disordered" evidence="1">
    <location>
        <begin position="642"/>
        <end position="665"/>
    </location>
</feature>
<organism evidence="3">
    <name type="scientific">Mos8Chu0 chuvirus</name>
    <dbReference type="NCBI Taxonomy" id="2847850"/>
    <lineage>
        <taxon>Viruses</taxon>
        <taxon>Riboviria</taxon>
        <taxon>Orthornavirae</taxon>
        <taxon>Negarnaviricota</taxon>
        <taxon>Haploviricotina</taxon>
        <taxon>Monjiviricetes</taxon>
        <taxon>Jingchuvirales</taxon>
        <taxon>Chuviridae</taxon>
        <taxon>Doliuvirus</taxon>
        <taxon>Doliuvirus culisetae</taxon>
    </lineage>
</organism>
<name>A0A1L4A1T9_9VIRU</name>
<reference evidence="3" key="1">
    <citation type="submission" date="2016-09" db="EMBL/GenBank/DDBJ databases">
        <title>genome sequences of RNA viruses from mosquitos.</title>
        <authorList>
            <person name="Greninger A.L."/>
            <person name="Shean R."/>
            <person name="Haman K."/>
            <person name="Dykstra E."/>
            <person name="Kangiser D."/>
            <person name="Jerome K."/>
        </authorList>
    </citation>
    <scope>NUCLEOTIDE SEQUENCE</scope>
    <source>
        <strain evidence="3">Mos8Chu0</strain>
    </source>
</reference>
<protein>
    <submittedName>
        <fullName evidence="3">Glycoprotein</fullName>
    </submittedName>
</protein>
<evidence type="ECO:0000313" key="3">
    <source>
        <dbReference type="EMBL" id="API61888.1"/>
    </source>
</evidence>
<feature type="compositionally biased region" description="Pro residues" evidence="1">
    <location>
        <begin position="653"/>
        <end position="665"/>
    </location>
</feature>
<proteinExistence type="predicted"/>
<keyword evidence="2" id="KW-0812">Transmembrane</keyword>
<dbReference type="EMBL" id="KX924631">
    <property type="protein sequence ID" value="API61888.1"/>
    <property type="molecule type" value="Genomic_RNA"/>
</dbReference>
<evidence type="ECO:0000256" key="1">
    <source>
        <dbReference type="SAM" id="MobiDB-lite"/>
    </source>
</evidence>
<accession>A0A1L4A1T9</accession>
<sequence>MHAVINVILLLGSVSWTAGLDTSKGLIAYDCGADDLNITAISLYRPASCKSSLTPKITERKYIQVIQQKTSHTVRVIQCGLMTERSITHCGMHSHSSMVANSYLHQIKTFTYPECQLLLSTGYYSFDHKRSLRNVKANMTTRGEIVIEGSLDGSSCKGGTYTSDSVTWGDVVVKLKYEFKLYEYYTTANVPEDTIDLRNGLSCMFSKGSCIDSLEGSVTWDTTITSECVKSEFVSLFSGVVNKTYGTQSVNDKDIAIYSTQQASGLFSIRAFDKTEACGYTVLRTDHPKIFIYEVEHSMMVFRSTFAQAKDLDIFTYFNSKITMLESHIQHQLERMYDALYVDLCEIERKILGTQLILAKIYPNDFASDLMRQDGYTAVVAGEVIYLIQCRPVYVTLASTDRCYHEIPVVNNNRTMYMTPMTRILQNEGNLIECSAFLAPKYKFGTQWYTIDGKIRESPSPTTMQSNLRSNWTYAHIPDLMKSGIYTRDQLEQMKHVIYDTSLQRSATTYIKHILEGKQIVSDSFDVRRMLPDDVVDSAIHRYWMKFLGFASWLGHFTTAVIGFYMFGKAVKFIMDTVIHGKILYDIYGLGWQLIAAFWDSFTALLSHRSLQKRHDATDPRMKDNAAADPNEAVDLLETKGIYPQLPTAPEIRQPPRPPAPRYDP</sequence>
<keyword evidence="2" id="KW-0472">Membrane</keyword>
<dbReference type="Pfam" id="PF24664">
    <property type="entry name" value="Monjiviricetes_fusion"/>
    <property type="match status" value="1"/>
</dbReference>
<evidence type="ECO:0000256" key="2">
    <source>
        <dbReference type="SAM" id="Phobius"/>
    </source>
</evidence>